<dbReference type="InterPro" id="IPR011712">
    <property type="entry name" value="Sig_transdc_His_kin_sub3_dim/P"/>
</dbReference>
<feature type="transmembrane region" description="Helical" evidence="10">
    <location>
        <begin position="94"/>
        <end position="123"/>
    </location>
</feature>
<feature type="transmembrane region" description="Helical" evidence="10">
    <location>
        <begin position="68"/>
        <end position="88"/>
    </location>
</feature>
<keyword evidence="5" id="KW-0547">Nucleotide-binding</keyword>
<dbReference type="GO" id="GO:0016020">
    <property type="term" value="C:membrane"/>
    <property type="evidence" value="ECO:0007669"/>
    <property type="project" value="InterPro"/>
</dbReference>
<evidence type="ECO:0000259" key="11">
    <source>
        <dbReference type="SMART" id="SM00387"/>
    </source>
</evidence>
<evidence type="ECO:0000313" key="12">
    <source>
        <dbReference type="EMBL" id="GGR24271.1"/>
    </source>
</evidence>
<feature type="domain" description="Histidine kinase/HSP90-like ATPase" evidence="11">
    <location>
        <begin position="324"/>
        <end position="420"/>
    </location>
</feature>
<feature type="region of interest" description="Disordered" evidence="9">
    <location>
        <begin position="418"/>
        <end position="439"/>
    </location>
</feature>
<dbReference type="Pfam" id="PF07730">
    <property type="entry name" value="HisKA_3"/>
    <property type="match status" value="1"/>
</dbReference>
<dbReference type="InterPro" id="IPR036890">
    <property type="entry name" value="HATPase_C_sf"/>
</dbReference>
<keyword evidence="10" id="KW-0812">Transmembrane</keyword>
<proteinExistence type="predicted"/>
<feature type="transmembrane region" description="Helical" evidence="10">
    <location>
        <begin position="42"/>
        <end position="61"/>
    </location>
</feature>
<keyword evidence="6 12" id="KW-0418">Kinase</keyword>
<evidence type="ECO:0000256" key="9">
    <source>
        <dbReference type="SAM" id="MobiDB-lite"/>
    </source>
</evidence>
<keyword evidence="4" id="KW-0808">Transferase</keyword>
<dbReference type="GO" id="GO:0005524">
    <property type="term" value="F:ATP binding"/>
    <property type="evidence" value="ECO:0007669"/>
    <property type="project" value="UniProtKB-KW"/>
</dbReference>
<dbReference type="RefSeq" id="WP_189084847.1">
    <property type="nucleotide sequence ID" value="NZ_BMRJ01000001.1"/>
</dbReference>
<keyword evidence="10" id="KW-0472">Membrane</keyword>
<dbReference type="SUPFAM" id="SSF55874">
    <property type="entry name" value="ATPase domain of HSP90 chaperone/DNA topoisomerase II/histidine kinase"/>
    <property type="match status" value="1"/>
</dbReference>
<keyword evidence="8" id="KW-0902">Two-component regulatory system</keyword>
<dbReference type="SMART" id="SM00387">
    <property type="entry name" value="HATPase_c"/>
    <property type="match status" value="1"/>
</dbReference>
<name>A0A918CHJ8_AGRME</name>
<evidence type="ECO:0000256" key="3">
    <source>
        <dbReference type="ARBA" id="ARBA00022553"/>
    </source>
</evidence>
<evidence type="ECO:0000256" key="7">
    <source>
        <dbReference type="ARBA" id="ARBA00022840"/>
    </source>
</evidence>
<keyword evidence="13" id="KW-1185">Reference proteome</keyword>
<dbReference type="GO" id="GO:0000155">
    <property type="term" value="F:phosphorelay sensor kinase activity"/>
    <property type="evidence" value="ECO:0007669"/>
    <property type="project" value="InterPro"/>
</dbReference>
<dbReference type="CDD" id="cd16917">
    <property type="entry name" value="HATPase_UhpB-NarQ-NarX-like"/>
    <property type="match status" value="1"/>
</dbReference>
<reference evidence="12" key="1">
    <citation type="journal article" date="2014" name="Int. J. Syst. Evol. Microbiol.">
        <title>Complete genome sequence of Corynebacterium casei LMG S-19264T (=DSM 44701T), isolated from a smear-ripened cheese.</title>
        <authorList>
            <consortium name="US DOE Joint Genome Institute (JGI-PGF)"/>
            <person name="Walter F."/>
            <person name="Albersmeier A."/>
            <person name="Kalinowski J."/>
            <person name="Ruckert C."/>
        </authorList>
    </citation>
    <scope>NUCLEOTIDE SEQUENCE</scope>
    <source>
        <strain evidence="12">JCM 3346</strain>
    </source>
</reference>
<keyword evidence="10" id="KW-1133">Transmembrane helix</keyword>
<keyword evidence="3" id="KW-0597">Phosphoprotein</keyword>
<evidence type="ECO:0000256" key="2">
    <source>
        <dbReference type="ARBA" id="ARBA00012438"/>
    </source>
</evidence>
<accession>A0A918CHJ8</accession>
<evidence type="ECO:0000256" key="8">
    <source>
        <dbReference type="ARBA" id="ARBA00023012"/>
    </source>
</evidence>
<dbReference type="GO" id="GO:0046983">
    <property type="term" value="F:protein dimerization activity"/>
    <property type="evidence" value="ECO:0007669"/>
    <property type="project" value="InterPro"/>
</dbReference>
<feature type="transmembrane region" description="Helical" evidence="10">
    <location>
        <begin position="135"/>
        <end position="156"/>
    </location>
</feature>
<dbReference type="PANTHER" id="PTHR24421">
    <property type="entry name" value="NITRATE/NITRITE SENSOR PROTEIN NARX-RELATED"/>
    <property type="match status" value="1"/>
</dbReference>
<comment type="catalytic activity">
    <reaction evidence="1">
        <text>ATP + protein L-histidine = ADP + protein N-phospho-L-histidine.</text>
        <dbReference type="EC" id="2.7.13.3"/>
    </reaction>
</comment>
<dbReference type="InterPro" id="IPR050482">
    <property type="entry name" value="Sensor_HK_TwoCompSys"/>
</dbReference>
<dbReference type="Pfam" id="PF02518">
    <property type="entry name" value="HATPase_c"/>
    <property type="match status" value="1"/>
</dbReference>
<sequence length="439" mass="46530">MPDAPPLTPDRPVPAVGGELRLPKPPGVIRQFWARHPRLTDSILAALYVVPTFIATMVIASDSPTPPLVATLLQVVGIAIGGAAVLLFRRTRPWLLTGIAWSVCLMVAPFGMSDGFPILYALYALGVYRSTKAAWIGFGGSVGVTTLSAYLEAWVAPSPFGGPVATSSQYAAIMLIVTLIGVTVGNRRRYLLALIARAHDLARERDQQAQLAAAAERARIARELHDIVSHGLTVMVTLADGSAATASRDPERAAEAMRSVAETGRSALGEMRRMLGVLREPGGSPAELAPQPGLSAIPELIDGFREAGMPVRLTTSGVPEADPAVALAVYRLVQEGLTNALRHGRNAQHVEVRLQHRPGEVEVLVEDDAPPPQGDAPVTRGAGRGLAGLRERIALYGGTLDAGPRGARGWRLRATLPVTPAEPCGTEDPHERIDDGTPE</sequence>
<dbReference type="Gene3D" id="3.30.565.10">
    <property type="entry name" value="Histidine kinase-like ATPase, C-terminal domain"/>
    <property type="match status" value="1"/>
</dbReference>
<reference evidence="12" key="2">
    <citation type="submission" date="2020-09" db="EMBL/GenBank/DDBJ databases">
        <authorList>
            <person name="Sun Q."/>
            <person name="Ohkuma M."/>
        </authorList>
    </citation>
    <scope>NUCLEOTIDE SEQUENCE</scope>
    <source>
        <strain evidence="12">JCM 3346</strain>
    </source>
</reference>
<dbReference type="EMBL" id="BMRJ01000001">
    <property type="protein sequence ID" value="GGR24271.1"/>
    <property type="molecule type" value="Genomic_DNA"/>
</dbReference>
<gene>
    <name evidence="12" type="ORF">GCM10010196_17620</name>
</gene>
<evidence type="ECO:0000256" key="5">
    <source>
        <dbReference type="ARBA" id="ARBA00022741"/>
    </source>
</evidence>
<comment type="caution">
    <text evidence="12">The sequence shown here is derived from an EMBL/GenBank/DDBJ whole genome shotgun (WGS) entry which is preliminary data.</text>
</comment>
<evidence type="ECO:0000256" key="6">
    <source>
        <dbReference type="ARBA" id="ARBA00022777"/>
    </source>
</evidence>
<dbReference type="Proteomes" id="UP000610303">
    <property type="component" value="Unassembled WGS sequence"/>
</dbReference>
<evidence type="ECO:0000256" key="10">
    <source>
        <dbReference type="SAM" id="Phobius"/>
    </source>
</evidence>
<organism evidence="12 13">
    <name type="scientific">Agromyces mediolanus</name>
    <name type="common">Corynebacterium mediolanum</name>
    <dbReference type="NCBI Taxonomy" id="41986"/>
    <lineage>
        <taxon>Bacteria</taxon>
        <taxon>Bacillati</taxon>
        <taxon>Actinomycetota</taxon>
        <taxon>Actinomycetes</taxon>
        <taxon>Micrococcales</taxon>
        <taxon>Microbacteriaceae</taxon>
        <taxon>Agromyces</taxon>
    </lineage>
</organism>
<evidence type="ECO:0000313" key="13">
    <source>
        <dbReference type="Proteomes" id="UP000610303"/>
    </source>
</evidence>
<keyword evidence="7" id="KW-0067">ATP-binding</keyword>
<evidence type="ECO:0000256" key="1">
    <source>
        <dbReference type="ARBA" id="ARBA00000085"/>
    </source>
</evidence>
<feature type="transmembrane region" description="Helical" evidence="10">
    <location>
        <begin position="168"/>
        <end position="185"/>
    </location>
</feature>
<feature type="compositionally biased region" description="Basic and acidic residues" evidence="9">
    <location>
        <begin position="427"/>
        <end position="439"/>
    </location>
</feature>
<dbReference type="EC" id="2.7.13.3" evidence="2"/>
<dbReference type="PANTHER" id="PTHR24421:SF10">
    <property type="entry name" value="NITRATE_NITRITE SENSOR PROTEIN NARQ"/>
    <property type="match status" value="1"/>
</dbReference>
<dbReference type="AlphaFoldDB" id="A0A918CHJ8"/>
<protein>
    <recommendedName>
        <fullName evidence="2">histidine kinase</fullName>
        <ecNumber evidence="2">2.7.13.3</ecNumber>
    </recommendedName>
</protein>
<dbReference type="InterPro" id="IPR003594">
    <property type="entry name" value="HATPase_dom"/>
</dbReference>
<dbReference type="Gene3D" id="1.20.5.1930">
    <property type="match status" value="1"/>
</dbReference>
<evidence type="ECO:0000256" key="4">
    <source>
        <dbReference type="ARBA" id="ARBA00022679"/>
    </source>
</evidence>